<dbReference type="Gene3D" id="3.30.70.270">
    <property type="match status" value="2"/>
</dbReference>
<protein>
    <recommendedName>
        <fullName evidence="2">ribonuclease H</fullName>
        <ecNumber evidence="2">3.1.26.4</ecNumber>
    </recommendedName>
</protein>
<evidence type="ECO:0000256" key="2">
    <source>
        <dbReference type="ARBA" id="ARBA00012180"/>
    </source>
</evidence>
<sequence>ASLDIKDMYFMIPLREEDKPQFAFTWQGSQFTFNRLPQGYKHSGTIAHNSLAALLDTIEVPKDVSVYQYIDDIFVGGNDKGKVGSVAAAIWDLLTKNGLQVPQDKCQGPSQEIKFLGSWWVAGAVSVPEDALEAIERDQLPNNKRELQQLLGTLGYWRKHIPGFSVIARPLYDLLKKNRVWDWTPRHTESLKVLKDELKAYQKLGPLHPHDP</sequence>
<dbReference type="InterPro" id="IPR043502">
    <property type="entry name" value="DNA/RNA_pol_sf"/>
</dbReference>
<dbReference type="InterPro" id="IPR051320">
    <property type="entry name" value="Viral_Replic_Matur_Polypro"/>
</dbReference>
<dbReference type="InterPro" id="IPR000477">
    <property type="entry name" value="RT_dom"/>
</dbReference>
<evidence type="ECO:0000259" key="3">
    <source>
        <dbReference type="PROSITE" id="PS50878"/>
    </source>
</evidence>
<gene>
    <name evidence="5" type="ORF">N307_00621</name>
    <name evidence="4" type="ORF">N307_14039</name>
</gene>
<dbReference type="InterPro" id="IPR043128">
    <property type="entry name" value="Rev_trsase/Diguanyl_cyclase"/>
</dbReference>
<reference evidence="5 6" key="1">
    <citation type="submission" date="2014-04" db="EMBL/GenBank/DDBJ databases">
        <title>Genome evolution of avian class.</title>
        <authorList>
            <person name="Zhang G."/>
            <person name="Li C."/>
        </authorList>
    </citation>
    <scope>NUCLEOTIDE SEQUENCE [LARGE SCALE GENOMIC DNA]</scope>
    <source>
        <strain evidence="5">BGI_N307</strain>
    </source>
</reference>
<evidence type="ECO:0000256" key="1">
    <source>
        <dbReference type="ARBA" id="ARBA00010879"/>
    </source>
</evidence>
<evidence type="ECO:0000313" key="5">
    <source>
        <dbReference type="EMBL" id="KFV70743.1"/>
    </source>
</evidence>
<evidence type="ECO:0000313" key="6">
    <source>
        <dbReference type="Proteomes" id="UP000053875"/>
    </source>
</evidence>
<dbReference type="STRING" id="118200.A0A093GN93"/>
<organism evidence="5 6">
    <name type="scientific">Dryobates pubescens</name>
    <name type="common">Downy woodpecker</name>
    <name type="synonym">Picoides pubescens</name>
    <dbReference type="NCBI Taxonomy" id="118200"/>
    <lineage>
        <taxon>Eukaryota</taxon>
        <taxon>Metazoa</taxon>
        <taxon>Chordata</taxon>
        <taxon>Craniata</taxon>
        <taxon>Vertebrata</taxon>
        <taxon>Euteleostomi</taxon>
        <taxon>Archelosauria</taxon>
        <taxon>Archosauria</taxon>
        <taxon>Dinosauria</taxon>
        <taxon>Saurischia</taxon>
        <taxon>Theropoda</taxon>
        <taxon>Coelurosauria</taxon>
        <taxon>Aves</taxon>
        <taxon>Neognathae</taxon>
        <taxon>Neoaves</taxon>
        <taxon>Telluraves</taxon>
        <taxon>Coraciimorphae</taxon>
        <taxon>Piciformes</taxon>
        <taxon>Picidae</taxon>
        <taxon>Dryobates</taxon>
    </lineage>
</organism>
<dbReference type="EMBL" id="KL216615">
    <property type="protein sequence ID" value="KFV70743.1"/>
    <property type="molecule type" value="Genomic_DNA"/>
</dbReference>
<feature type="non-terminal residue" evidence="5">
    <location>
        <position position="212"/>
    </location>
</feature>
<comment type="similarity">
    <text evidence="1">Belongs to the beta type-B retroviral polymerase family. HERV class-II K(HML-2) pol subfamily.</text>
</comment>
<keyword evidence="6" id="KW-1185">Reference proteome</keyword>
<dbReference type="GO" id="GO:0004523">
    <property type="term" value="F:RNA-DNA hybrid ribonuclease activity"/>
    <property type="evidence" value="ECO:0007669"/>
    <property type="project" value="UniProtKB-EC"/>
</dbReference>
<dbReference type="Gene3D" id="3.10.10.10">
    <property type="entry name" value="HIV Type 1 Reverse Transcriptase, subunit A, domain 1"/>
    <property type="match status" value="1"/>
</dbReference>
<dbReference type="PANTHER" id="PTHR33064:SF37">
    <property type="entry name" value="RIBONUCLEASE H"/>
    <property type="match status" value="1"/>
</dbReference>
<dbReference type="PANTHER" id="PTHR33064">
    <property type="entry name" value="POL PROTEIN"/>
    <property type="match status" value="1"/>
</dbReference>
<dbReference type="Proteomes" id="UP000053875">
    <property type="component" value="Unassembled WGS sequence"/>
</dbReference>
<dbReference type="PROSITE" id="PS50878">
    <property type="entry name" value="RT_POL"/>
    <property type="match status" value="1"/>
</dbReference>
<feature type="domain" description="Reverse transcriptase" evidence="3">
    <location>
        <begin position="1"/>
        <end position="120"/>
    </location>
</feature>
<name>A0A093GN93_DRYPU</name>
<dbReference type="AlphaFoldDB" id="A0A093GN93"/>
<dbReference type="EMBL" id="KL215316">
    <property type="protein sequence ID" value="KFV64175.1"/>
    <property type="molecule type" value="Genomic_DNA"/>
</dbReference>
<feature type="non-terminal residue" evidence="5">
    <location>
        <position position="1"/>
    </location>
</feature>
<dbReference type="Pfam" id="PF00078">
    <property type="entry name" value="RVT_1"/>
    <property type="match status" value="1"/>
</dbReference>
<dbReference type="SUPFAM" id="SSF56672">
    <property type="entry name" value="DNA/RNA polymerases"/>
    <property type="match status" value="1"/>
</dbReference>
<dbReference type="EC" id="3.1.26.4" evidence="2"/>
<proteinExistence type="inferred from homology"/>
<evidence type="ECO:0000313" key="4">
    <source>
        <dbReference type="EMBL" id="KFV64175.1"/>
    </source>
</evidence>
<accession>A0A093GN93</accession>